<keyword evidence="3" id="KW-1133">Transmembrane helix</keyword>
<evidence type="ECO:0000256" key="2">
    <source>
        <dbReference type="ARBA" id="ARBA00023303"/>
    </source>
</evidence>
<dbReference type="GO" id="GO:0005249">
    <property type="term" value="F:voltage-gated potassium channel activity"/>
    <property type="evidence" value="ECO:0007669"/>
    <property type="project" value="InterPro"/>
</dbReference>
<keyword evidence="1" id="KW-0813">Transport</keyword>
<feature type="domain" description="Cyclic nucleotide-binding" evidence="4">
    <location>
        <begin position="206"/>
        <end position="322"/>
    </location>
</feature>
<evidence type="ECO:0000313" key="6">
    <source>
        <dbReference type="Proteomes" id="UP000037460"/>
    </source>
</evidence>
<dbReference type="EMBL" id="JWZX01001970">
    <property type="protein sequence ID" value="KOO31640.1"/>
    <property type="molecule type" value="Genomic_DNA"/>
</dbReference>
<dbReference type="OrthoDB" id="421226at2759"/>
<dbReference type="InterPro" id="IPR000595">
    <property type="entry name" value="cNMP-bd_dom"/>
</dbReference>
<dbReference type="SMART" id="SM00100">
    <property type="entry name" value="cNMP"/>
    <property type="match status" value="1"/>
</dbReference>
<evidence type="ECO:0000256" key="1">
    <source>
        <dbReference type="ARBA" id="ARBA00023286"/>
    </source>
</evidence>
<feature type="transmembrane region" description="Helical" evidence="3">
    <location>
        <begin position="104"/>
        <end position="127"/>
    </location>
</feature>
<dbReference type="PANTHER" id="PTHR45638">
    <property type="entry name" value="CYCLIC NUCLEOTIDE-GATED CATION CHANNEL SUBUNIT A"/>
    <property type="match status" value="1"/>
</dbReference>
<dbReference type="GO" id="GO:0005221">
    <property type="term" value="F:intracellularly cyclic nucleotide-activated monoatomic cation channel activity"/>
    <property type="evidence" value="ECO:0007669"/>
    <property type="project" value="InterPro"/>
</dbReference>
<gene>
    <name evidence="5" type="ORF">Ctob_009161</name>
</gene>
<keyword evidence="3" id="KW-0472">Membrane</keyword>
<reference evidence="6" key="1">
    <citation type="journal article" date="2015" name="PLoS Genet.">
        <title>Genome Sequence and Transcriptome Analyses of Chrysochromulina tobin: Metabolic Tools for Enhanced Algal Fitness in the Prominent Order Prymnesiales (Haptophyceae).</title>
        <authorList>
            <person name="Hovde B.T."/>
            <person name="Deodato C.R."/>
            <person name="Hunsperger H.M."/>
            <person name="Ryken S.A."/>
            <person name="Yost W."/>
            <person name="Jha R.K."/>
            <person name="Patterson J."/>
            <person name="Monnat R.J. Jr."/>
            <person name="Barlow S.B."/>
            <person name="Starkenburg S.R."/>
            <person name="Cattolico R.A."/>
        </authorList>
    </citation>
    <scope>NUCLEOTIDE SEQUENCE</scope>
    <source>
        <strain evidence="6">CCMP291</strain>
    </source>
</reference>
<dbReference type="SUPFAM" id="SSF81324">
    <property type="entry name" value="Voltage-gated potassium channels"/>
    <property type="match status" value="1"/>
</dbReference>
<dbReference type="PANTHER" id="PTHR45638:SF11">
    <property type="entry name" value="CYCLIC NUCLEOTIDE-GATED CATION CHANNEL SUBUNIT A"/>
    <property type="match status" value="1"/>
</dbReference>
<dbReference type="Gene3D" id="1.10.287.630">
    <property type="entry name" value="Helix hairpin bin"/>
    <property type="match status" value="1"/>
</dbReference>
<dbReference type="InterPro" id="IPR013099">
    <property type="entry name" value="K_chnl_dom"/>
</dbReference>
<dbReference type="InterPro" id="IPR003938">
    <property type="entry name" value="K_chnl_volt-dep_EAG/ELK/ERG"/>
</dbReference>
<protein>
    <submittedName>
        <fullName evidence="5">Cyclic nucleotide-binding protein</fullName>
    </submittedName>
</protein>
<evidence type="ECO:0000256" key="3">
    <source>
        <dbReference type="SAM" id="Phobius"/>
    </source>
</evidence>
<keyword evidence="2" id="KW-0407">Ion channel</keyword>
<accession>A0A0M0JYK7</accession>
<dbReference type="GO" id="GO:0044877">
    <property type="term" value="F:protein-containing complex binding"/>
    <property type="evidence" value="ECO:0007669"/>
    <property type="project" value="TreeGrafter"/>
</dbReference>
<dbReference type="Pfam" id="PF00027">
    <property type="entry name" value="cNMP_binding"/>
    <property type="match status" value="1"/>
</dbReference>
<dbReference type="InterPro" id="IPR050866">
    <property type="entry name" value="CNG_cation_channel"/>
</dbReference>
<dbReference type="GO" id="GO:0016020">
    <property type="term" value="C:membrane"/>
    <property type="evidence" value="ECO:0007669"/>
    <property type="project" value="InterPro"/>
</dbReference>
<keyword evidence="1" id="KW-1071">Ligand-gated ion channel</keyword>
<evidence type="ECO:0000259" key="4">
    <source>
        <dbReference type="PROSITE" id="PS50042"/>
    </source>
</evidence>
<dbReference type="CDD" id="cd00038">
    <property type="entry name" value="CAP_ED"/>
    <property type="match status" value="1"/>
</dbReference>
<evidence type="ECO:0000313" key="5">
    <source>
        <dbReference type="EMBL" id="KOO31640.1"/>
    </source>
</evidence>
<organism evidence="5 6">
    <name type="scientific">Chrysochromulina tobinii</name>
    <dbReference type="NCBI Taxonomy" id="1460289"/>
    <lineage>
        <taxon>Eukaryota</taxon>
        <taxon>Haptista</taxon>
        <taxon>Haptophyta</taxon>
        <taxon>Prymnesiophyceae</taxon>
        <taxon>Prymnesiales</taxon>
        <taxon>Chrysochromulinaceae</taxon>
        <taxon>Chrysochromulina</taxon>
    </lineage>
</organism>
<comment type="caution">
    <text evidence="5">The sequence shown here is derived from an EMBL/GenBank/DDBJ whole genome shotgun (WGS) entry which is preliminary data.</text>
</comment>
<dbReference type="Gene3D" id="1.10.287.70">
    <property type="match status" value="1"/>
</dbReference>
<dbReference type="PRINTS" id="PR01463">
    <property type="entry name" value="EAGCHANLFMLY"/>
</dbReference>
<feature type="transmembrane region" description="Helical" evidence="3">
    <location>
        <begin position="73"/>
        <end position="92"/>
    </location>
</feature>
<dbReference type="InterPro" id="IPR018490">
    <property type="entry name" value="cNMP-bd_dom_sf"/>
</dbReference>
<sequence>MPRNVVVEKMVGIIGFVIAYALWAHLCGCIYWFIGRVQVEPRDDEHGNSGALPWLVHLRREKPGLYDDEDVSATYMVTLYWAVTTALTMGYGDLNPRTSIEMSFCVVMLLISSVLNASIFGQATVLVNSLDQISRRYSEELQRWIDFASVFRLPRSLRGRVYAYVHYNWQLTHGVQAEKILMTLPAGIRRDIQMYLLSSVVANFPIFGNTPPHFITAIVDKFRAELLVANEYVFKVDEIGKHLYVIHNGRVEVITAEGVVVGKLSDGAYFGEIAILVDVRRTTSVRTVCRCHFFRLSKEDFDEVIEGFPELRDKILAKAMQRLQKTMKHGDGLGDGPGDAHESFETGFVPQAQHVGHSCHSRPCTFIHKINDSGRRAFTS</sequence>
<keyword evidence="6" id="KW-1185">Reference proteome</keyword>
<proteinExistence type="predicted"/>
<dbReference type="Proteomes" id="UP000037460">
    <property type="component" value="Unassembled WGS sequence"/>
</dbReference>
<dbReference type="Gene3D" id="2.60.120.10">
    <property type="entry name" value="Jelly Rolls"/>
    <property type="match status" value="1"/>
</dbReference>
<dbReference type="Pfam" id="PF07885">
    <property type="entry name" value="Ion_trans_2"/>
    <property type="match status" value="1"/>
</dbReference>
<dbReference type="InterPro" id="IPR014710">
    <property type="entry name" value="RmlC-like_jellyroll"/>
</dbReference>
<name>A0A0M0JYK7_9EUKA</name>
<keyword evidence="3" id="KW-0812">Transmembrane</keyword>
<dbReference type="AlphaFoldDB" id="A0A0M0JYK7"/>
<feature type="transmembrane region" description="Helical" evidence="3">
    <location>
        <begin position="12"/>
        <end position="34"/>
    </location>
</feature>
<dbReference type="SUPFAM" id="SSF51206">
    <property type="entry name" value="cAMP-binding domain-like"/>
    <property type="match status" value="1"/>
</dbReference>
<keyword evidence="1" id="KW-0406">Ion transport</keyword>
<dbReference type="PROSITE" id="PS50042">
    <property type="entry name" value="CNMP_BINDING_3"/>
    <property type="match status" value="1"/>
</dbReference>